<feature type="domain" description="GRF-type" evidence="7">
    <location>
        <begin position="77"/>
        <end position="119"/>
    </location>
</feature>
<feature type="coiled-coil region" evidence="5">
    <location>
        <begin position="437"/>
        <end position="471"/>
    </location>
</feature>
<dbReference type="GO" id="GO:0008270">
    <property type="term" value="F:zinc ion binding"/>
    <property type="evidence" value="ECO:0007669"/>
    <property type="project" value="UniProtKB-KW"/>
</dbReference>
<feature type="compositionally biased region" description="Polar residues" evidence="6">
    <location>
        <begin position="216"/>
        <end position="237"/>
    </location>
</feature>
<keyword evidence="2 4" id="KW-0863">Zinc-finger</keyword>
<feature type="region of interest" description="Disordered" evidence="6">
    <location>
        <begin position="132"/>
        <end position="190"/>
    </location>
</feature>
<evidence type="ECO:0000256" key="6">
    <source>
        <dbReference type="SAM" id="MobiDB-lite"/>
    </source>
</evidence>
<dbReference type="Proteomes" id="UP000515153">
    <property type="component" value="Chromosome I"/>
</dbReference>
<accession>A0A6P8B467</accession>
<organism evidence="8 9">
    <name type="scientific">Pyricularia grisea</name>
    <name type="common">Crabgrass-specific blast fungus</name>
    <name type="synonym">Magnaporthe grisea</name>
    <dbReference type="NCBI Taxonomy" id="148305"/>
    <lineage>
        <taxon>Eukaryota</taxon>
        <taxon>Fungi</taxon>
        <taxon>Dikarya</taxon>
        <taxon>Ascomycota</taxon>
        <taxon>Pezizomycotina</taxon>
        <taxon>Sordariomycetes</taxon>
        <taxon>Sordariomycetidae</taxon>
        <taxon>Magnaporthales</taxon>
        <taxon>Pyriculariaceae</taxon>
        <taxon>Pyricularia</taxon>
    </lineage>
</organism>
<evidence type="ECO:0000256" key="3">
    <source>
        <dbReference type="ARBA" id="ARBA00022833"/>
    </source>
</evidence>
<dbReference type="RefSeq" id="XP_030981958.1">
    <property type="nucleotide sequence ID" value="XM_031126380.1"/>
</dbReference>
<feature type="region of interest" description="Disordered" evidence="6">
    <location>
        <begin position="315"/>
        <end position="376"/>
    </location>
</feature>
<keyword evidence="5" id="KW-0175">Coiled coil</keyword>
<dbReference type="AlphaFoldDB" id="A0A6P8B467"/>
<protein>
    <recommendedName>
        <fullName evidence="7">GRF-type domain-containing protein</fullName>
    </recommendedName>
</protein>
<gene>
    <name evidence="9" type="ORF">PgNI_06356</name>
</gene>
<keyword evidence="8" id="KW-1185">Reference proteome</keyword>
<dbReference type="GeneID" id="41961289"/>
<feature type="compositionally biased region" description="Low complexity" evidence="6">
    <location>
        <begin position="349"/>
        <end position="366"/>
    </location>
</feature>
<evidence type="ECO:0000259" key="7">
    <source>
        <dbReference type="PROSITE" id="PS51999"/>
    </source>
</evidence>
<reference evidence="9" key="3">
    <citation type="submission" date="2025-08" db="UniProtKB">
        <authorList>
            <consortium name="RefSeq"/>
        </authorList>
    </citation>
    <scope>IDENTIFICATION</scope>
    <source>
        <strain evidence="9">NI907</strain>
    </source>
</reference>
<evidence type="ECO:0000256" key="2">
    <source>
        <dbReference type="ARBA" id="ARBA00022771"/>
    </source>
</evidence>
<evidence type="ECO:0000313" key="9">
    <source>
        <dbReference type="RefSeq" id="XP_030981958.1"/>
    </source>
</evidence>
<feature type="non-terminal residue" evidence="9">
    <location>
        <position position="1"/>
    </location>
</feature>
<dbReference type="KEGG" id="pgri:PgNI_06356"/>
<keyword evidence="3" id="KW-0862">Zinc</keyword>
<reference evidence="9" key="2">
    <citation type="submission" date="2019-10" db="EMBL/GenBank/DDBJ databases">
        <authorList>
            <consortium name="NCBI Genome Project"/>
        </authorList>
    </citation>
    <scope>NUCLEOTIDE SEQUENCE</scope>
    <source>
        <strain evidence="9">NI907</strain>
    </source>
</reference>
<feature type="compositionally biased region" description="Acidic residues" evidence="6">
    <location>
        <begin position="179"/>
        <end position="189"/>
    </location>
</feature>
<proteinExistence type="predicted"/>
<reference evidence="8 9" key="1">
    <citation type="journal article" date="2019" name="Mol. Biol. Evol.">
        <title>Blast fungal genomes show frequent chromosomal changes, gene gains and losses, and effector gene turnover.</title>
        <authorList>
            <person name="Gomez Luciano L.B."/>
            <person name="Jason Tsai I."/>
            <person name="Chuma I."/>
            <person name="Tosa Y."/>
            <person name="Chen Y.H."/>
            <person name="Li J.Y."/>
            <person name="Li M.Y."/>
            <person name="Jade Lu M.Y."/>
            <person name="Nakayashiki H."/>
            <person name="Li W.H."/>
        </authorList>
    </citation>
    <scope>NUCLEOTIDE SEQUENCE [LARGE SCALE GENOMIC DNA]</scope>
    <source>
        <strain evidence="8 9">NI907</strain>
    </source>
</reference>
<sequence>QFWRYLCTCYKLSNLPRAIRNSERIPPITSCRASFRGSASLPHTPKDEGEVLHRARALLQQSRQVTMTRMKRGGINCIPRILADIRTVSKETKNKGRRFWTCSKDRRASCDFFLWDDDARVVEAEAEAQIAAMTPSSTQRRLRQTQIVSTTPKTPTRPVGRQRLFTGNLEATAKKGSDNSDDDYDDDDAASLSTDAEIDRDEALAAAAAAAAEHSSGGNSTLQNSSHTLGRPTQSPSALPPSSKRRRDGLEDEEDFSDGFNDPDLVRGLADLADHATSSIQQPVTPPKQRQGHAIGVALGGGLPTPLSRNTLLIAREGEGGSSNKRVRLSTPNGISSPTSTPFSRDTPLGSSRAATSSSSTTLGSSHQQQDDSESYELTNQILALLDSQISPHASADGAAMVMDLPALRSAIRRRLDAEVLKTKGAKMGQAAAWEGIAKRDGQISALQEKIAALENERTVLKDKVADYKDRMEGFKRLLAED</sequence>
<feature type="region of interest" description="Disordered" evidence="6">
    <location>
        <begin position="204"/>
        <end position="302"/>
    </location>
</feature>
<evidence type="ECO:0000256" key="1">
    <source>
        <dbReference type="ARBA" id="ARBA00022723"/>
    </source>
</evidence>
<feature type="compositionally biased region" description="Polar residues" evidence="6">
    <location>
        <begin position="134"/>
        <end position="154"/>
    </location>
</feature>
<dbReference type="PROSITE" id="PS51999">
    <property type="entry name" value="ZF_GRF"/>
    <property type="match status" value="1"/>
</dbReference>
<dbReference type="InterPro" id="IPR010666">
    <property type="entry name" value="Znf_GRF"/>
</dbReference>
<evidence type="ECO:0000256" key="4">
    <source>
        <dbReference type="PROSITE-ProRule" id="PRU01343"/>
    </source>
</evidence>
<name>A0A6P8B467_PYRGI</name>
<feature type="compositionally biased region" description="Polar residues" evidence="6">
    <location>
        <begin position="330"/>
        <end position="344"/>
    </location>
</feature>
<dbReference type="Pfam" id="PF06839">
    <property type="entry name" value="Zn_ribbon_GRF"/>
    <property type="match status" value="1"/>
</dbReference>
<keyword evidence="1" id="KW-0479">Metal-binding</keyword>
<evidence type="ECO:0000256" key="5">
    <source>
        <dbReference type="SAM" id="Coils"/>
    </source>
</evidence>
<evidence type="ECO:0000313" key="8">
    <source>
        <dbReference type="Proteomes" id="UP000515153"/>
    </source>
</evidence>